<dbReference type="EC" id="2.7.7.1" evidence="4"/>
<evidence type="ECO:0000256" key="4">
    <source>
        <dbReference type="HAMAP-Rule" id="MF_00243"/>
    </source>
</evidence>
<evidence type="ECO:0000256" key="2">
    <source>
        <dbReference type="ARBA" id="ARBA00022679"/>
    </source>
</evidence>
<sequence length="176" mass="20049">MRRALFVGRFQPFHIGHLKSVEHILGLFDEVVVVVAAAQYSFTMENPFTAGERVEMIKRGLGELYRRAYIVPVDNIPSNFEWPRHVLNYAPRAEAVFSNNRFVRLLFENYGLKTYETPRVEGVSGSIVRKLMVEGGEWRRLVPGPVGEFVESIGGVERVRALYSLGVSMRGERFEG</sequence>
<dbReference type="HAMAP" id="MF_00243">
    <property type="entry name" value="NMN_adenylyltr"/>
    <property type="match status" value="1"/>
</dbReference>
<organism evidence="6">
    <name type="scientific">Thermogladius calderae</name>
    <dbReference type="NCBI Taxonomy" id="1200300"/>
    <lineage>
        <taxon>Archaea</taxon>
        <taxon>Thermoproteota</taxon>
        <taxon>Thermoprotei</taxon>
        <taxon>Desulfurococcales</taxon>
        <taxon>Desulfurococcaceae</taxon>
        <taxon>Thermogladius</taxon>
    </lineage>
</organism>
<dbReference type="Gene3D" id="3.40.50.620">
    <property type="entry name" value="HUPs"/>
    <property type="match status" value="1"/>
</dbReference>
<evidence type="ECO:0000259" key="5">
    <source>
        <dbReference type="Pfam" id="PF01467"/>
    </source>
</evidence>
<comment type="similarity">
    <text evidence="1 4">Belongs to the archaeal NMN adenylyltransferase family.</text>
</comment>
<dbReference type="GO" id="GO:0005524">
    <property type="term" value="F:ATP binding"/>
    <property type="evidence" value="ECO:0007669"/>
    <property type="project" value="UniProtKB-KW"/>
</dbReference>
<evidence type="ECO:0000256" key="3">
    <source>
        <dbReference type="ARBA" id="ARBA00022695"/>
    </source>
</evidence>
<keyword evidence="4" id="KW-0067">ATP-binding</keyword>
<keyword evidence="3 4" id="KW-0548">Nucleotidyltransferase</keyword>
<dbReference type="EMBL" id="DRYK01000089">
    <property type="protein sequence ID" value="HHP68567.1"/>
    <property type="molecule type" value="Genomic_DNA"/>
</dbReference>
<dbReference type="NCBIfam" id="NF002243">
    <property type="entry name" value="PRK01153.1"/>
    <property type="match status" value="1"/>
</dbReference>
<dbReference type="GO" id="GO:0009435">
    <property type="term" value="P:NAD+ biosynthetic process"/>
    <property type="evidence" value="ECO:0007669"/>
    <property type="project" value="UniProtKB-UniRule"/>
</dbReference>
<dbReference type="GO" id="GO:0005737">
    <property type="term" value="C:cytoplasm"/>
    <property type="evidence" value="ECO:0007669"/>
    <property type="project" value="UniProtKB-SubCell"/>
</dbReference>
<reference evidence="6" key="1">
    <citation type="journal article" date="2020" name="mSystems">
        <title>Genome- and Community-Level Interaction Insights into Carbon Utilization and Element Cycling Functions of Hydrothermarchaeota in Hydrothermal Sediment.</title>
        <authorList>
            <person name="Zhou Z."/>
            <person name="Liu Y."/>
            <person name="Xu W."/>
            <person name="Pan J."/>
            <person name="Luo Z.H."/>
            <person name="Li M."/>
        </authorList>
    </citation>
    <scope>NUCLEOTIDE SEQUENCE [LARGE SCALE GENOMIC DNA]</scope>
    <source>
        <strain evidence="6">SpSt-110</strain>
    </source>
</reference>
<dbReference type="SUPFAM" id="SSF52374">
    <property type="entry name" value="Nucleotidylyl transferase"/>
    <property type="match status" value="1"/>
</dbReference>
<comment type="caution">
    <text evidence="6">The sequence shown here is derived from an EMBL/GenBank/DDBJ whole genome shotgun (WGS) entry which is preliminary data.</text>
</comment>
<accession>A0A7J3Y0X8</accession>
<evidence type="ECO:0000313" key="6">
    <source>
        <dbReference type="EMBL" id="HHP68567.1"/>
    </source>
</evidence>
<dbReference type="InterPro" id="IPR004821">
    <property type="entry name" value="Cyt_trans-like"/>
</dbReference>
<dbReference type="AlphaFoldDB" id="A0A7J3Y0X8"/>
<dbReference type="Pfam" id="PF01467">
    <property type="entry name" value="CTP_transf_like"/>
    <property type="match status" value="1"/>
</dbReference>
<keyword evidence="4" id="KW-0520">NAD</keyword>
<gene>
    <name evidence="6" type="ORF">ENM60_07300</name>
</gene>
<comment type="catalytic activity">
    <reaction evidence="4">
        <text>beta-nicotinamide D-ribonucleotide + ATP + H(+) = diphosphate + NAD(+)</text>
        <dbReference type="Rhea" id="RHEA:21360"/>
        <dbReference type="ChEBI" id="CHEBI:14649"/>
        <dbReference type="ChEBI" id="CHEBI:15378"/>
        <dbReference type="ChEBI" id="CHEBI:30616"/>
        <dbReference type="ChEBI" id="CHEBI:33019"/>
        <dbReference type="ChEBI" id="CHEBI:57540"/>
        <dbReference type="EC" id="2.7.7.1"/>
    </reaction>
</comment>
<dbReference type="InterPro" id="IPR014729">
    <property type="entry name" value="Rossmann-like_a/b/a_fold"/>
</dbReference>
<dbReference type="PANTHER" id="PTHR21342:SF0">
    <property type="entry name" value="BIFUNCTIONAL NMN ADENYLYLTRANSFERASE_NUDIX HYDROLASE"/>
    <property type="match status" value="1"/>
</dbReference>
<dbReference type="UniPathway" id="UPA00253">
    <property type="reaction ID" value="UER00600"/>
</dbReference>
<protein>
    <recommendedName>
        <fullName evidence="4">Nicotinamide-nucleotide adenylyltransferase</fullName>
        <ecNumber evidence="4">2.7.7.1</ecNumber>
    </recommendedName>
    <alternativeName>
        <fullName evidence="4">NAD(+) diphosphorylase</fullName>
    </alternativeName>
    <alternativeName>
        <fullName evidence="4">NAD(+) pyrophosphorylase</fullName>
    </alternativeName>
    <alternativeName>
        <fullName evidence="4">NMN adenylyltransferase</fullName>
    </alternativeName>
</protein>
<comment type="subcellular location">
    <subcellularLocation>
        <location evidence="4">Cytoplasm</location>
    </subcellularLocation>
</comment>
<evidence type="ECO:0000256" key="1">
    <source>
        <dbReference type="ARBA" id="ARBA00010124"/>
    </source>
</evidence>
<feature type="domain" description="Cytidyltransferase-like" evidence="5">
    <location>
        <begin position="5"/>
        <end position="59"/>
    </location>
</feature>
<keyword evidence="4" id="KW-0662">Pyridine nucleotide biosynthesis</keyword>
<name>A0A7J3Y0X8_9CREN</name>
<keyword evidence="4" id="KW-0547">Nucleotide-binding</keyword>
<dbReference type="NCBIfam" id="TIGR00125">
    <property type="entry name" value="cyt_tran_rel"/>
    <property type="match status" value="1"/>
</dbReference>
<proteinExistence type="inferred from homology"/>
<comment type="pathway">
    <text evidence="4">Cofactor biosynthesis; NAD(+) biosynthesis; NAD(+) from nicotinamide D-ribonucleotide: step 1/1.</text>
</comment>
<dbReference type="GO" id="GO:0000309">
    <property type="term" value="F:nicotinamide-nucleotide adenylyltransferase activity"/>
    <property type="evidence" value="ECO:0007669"/>
    <property type="project" value="UniProtKB-UniRule"/>
</dbReference>
<dbReference type="InterPro" id="IPR006418">
    <property type="entry name" value="NMN_Atrans_arc"/>
</dbReference>
<dbReference type="PANTHER" id="PTHR21342">
    <property type="entry name" value="PHOSPHOPANTETHEINE ADENYLYLTRANSFERASE"/>
    <property type="match status" value="1"/>
</dbReference>
<keyword evidence="4" id="KW-0963">Cytoplasm</keyword>
<keyword evidence="2 4" id="KW-0808">Transferase</keyword>